<name>A0AAV8WF71_9CUCU</name>
<proteinExistence type="predicted"/>
<dbReference type="PANTHER" id="PTHR46708:SF11">
    <property type="entry name" value="RECEPTOR-TYPE TYROSINE-PROTEIN PHOSPHATASE ETA-LIKE"/>
    <property type="match status" value="1"/>
</dbReference>
<feature type="domain" description="Fibronectin type-III" evidence="3">
    <location>
        <begin position="406"/>
        <end position="491"/>
    </location>
</feature>
<organism evidence="4 5">
    <name type="scientific">Exocentrus adspersus</name>
    <dbReference type="NCBI Taxonomy" id="1586481"/>
    <lineage>
        <taxon>Eukaryota</taxon>
        <taxon>Metazoa</taxon>
        <taxon>Ecdysozoa</taxon>
        <taxon>Arthropoda</taxon>
        <taxon>Hexapoda</taxon>
        <taxon>Insecta</taxon>
        <taxon>Pterygota</taxon>
        <taxon>Neoptera</taxon>
        <taxon>Endopterygota</taxon>
        <taxon>Coleoptera</taxon>
        <taxon>Polyphaga</taxon>
        <taxon>Cucujiformia</taxon>
        <taxon>Chrysomeloidea</taxon>
        <taxon>Cerambycidae</taxon>
        <taxon>Lamiinae</taxon>
        <taxon>Acanthocinini</taxon>
        <taxon>Exocentrus</taxon>
    </lineage>
</organism>
<feature type="chain" id="PRO_5043687129" description="Fibronectin type-III domain-containing protein" evidence="2">
    <location>
        <begin position="29"/>
        <end position="605"/>
    </location>
</feature>
<evidence type="ECO:0000313" key="4">
    <source>
        <dbReference type="EMBL" id="KAJ8925174.1"/>
    </source>
</evidence>
<accession>A0AAV8WF71</accession>
<feature type="domain" description="Fibronectin type-III" evidence="3">
    <location>
        <begin position="507"/>
        <end position="590"/>
    </location>
</feature>
<dbReference type="InterPro" id="IPR013783">
    <property type="entry name" value="Ig-like_fold"/>
</dbReference>
<keyword evidence="1" id="KW-0677">Repeat</keyword>
<dbReference type="InterPro" id="IPR003961">
    <property type="entry name" value="FN3_dom"/>
</dbReference>
<evidence type="ECO:0000259" key="3">
    <source>
        <dbReference type="SMART" id="SM00060"/>
    </source>
</evidence>
<dbReference type="Gene3D" id="2.60.40.10">
    <property type="entry name" value="Immunoglobulins"/>
    <property type="match status" value="1"/>
</dbReference>
<feature type="signal peptide" evidence="2">
    <location>
        <begin position="1"/>
        <end position="28"/>
    </location>
</feature>
<feature type="domain" description="Fibronectin type-III" evidence="3">
    <location>
        <begin position="218"/>
        <end position="305"/>
    </location>
</feature>
<reference evidence="4 5" key="1">
    <citation type="journal article" date="2023" name="Insect Mol. Biol.">
        <title>Genome sequencing provides insights into the evolution of gene families encoding plant cell wall-degrading enzymes in longhorned beetles.</title>
        <authorList>
            <person name="Shin N.R."/>
            <person name="Okamura Y."/>
            <person name="Kirsch R."/>
            <person name="Pauchet Y."/>
        </authorList>
    </citation>
    <scope>NUCLEOTIDE SEQUENCE [LARGE SCALE GENOMIC DNA]</scope>
    <source>
        <strain evidence="4">EAD_L_NR</strain>
    </source>
</reference>
<dbReference type="Proteomes" id="UP001159042">
    <property type="component" value="Unassembled WGS sequence"/>
</dbReference>
<protein>
    <recommendedName>
        <fullName evidence="3">Fibronectin type-III domain-containing protein</fullName>
    </recommendedName>
</protein>
<keyword evidence="2" id="KW-0732">Signal</keyword>
<evidence type="ECO:0000256" key="2">
    <source>
        <dbReference type="SAM" id="SignalP"/>
    </source>
</evidence>
<dbReference type="InterPro" id="IPR050991">
    <property type="entry name" value="ECM_Regulatory_Proteins"/>
</dbReference>
<dbReference type="SUPFAM" id="SSF49265">
    <property type="entry name" value="Fibronectin type III"/>
    <property type="match status" value="3"/>
</dbReference>
<feature type="domain" description="Fibronectin type-III" evidence="3">
    <location>
        <begin position="126"/>
        <end position="205"/>
    </location>
</feature>
<evidence type="ECO:0000256" key="1">
    <source>
        <dbReference type="ARBA" id="ARBA00022737"/>
    </source>
</evidence>
<sequence>MESVTTTTWKICASVLLVFFAIADGVEAQECVANSVENVTLSAYHILSWEVSKNETCVITQFLVHIYERGQSWQYSFEVGEPEADVSFLEVCQEWVFLIVPISNHTRGREHHFYASIPLPWNADLSIAYINVTRNGVTNDLYVTWDLANRQFGTCTIRYRVTIEEEDSPDIHDLYMSDRSLNIQFLSPCTKYQIGVRAINIAHPTIEGTLMSKDYEFPAAKQEPPKLQTVELGVTSFNMTWALEPRKRNRCEVEEFFVSGEQYFNISVVYDDKPDRHHVNLTIGNLRPSSMYYMHASVRNSAGWSVHTIVSVQTLEASESIPAAVQNVAILSNSTLLWELDAFEICDVTNFHVDVTGGGMEEYHYVVDEKYLDLSFLTVCDQWDFIVTAVAHDVVGVATTLSTYVPLPPDADLTISSFGFTSSEGETRLYWQLSNRTYGDCSLEYRLTRRDLDRGTIEDMYVEGNTARLDSMSLCVEYELLLRAVNMAFPPTEGPLTSMTLQLSGRPQTAPRLKLVINQATSFHMTWELEGDANRCPLRTLLVDGGIYFNSSVSLQDLDDVRFADVEIKSLRPGTMYHLNVSVQNSRGWSAATPVAVQTLDLSPN</sequence>
<comment type="caution">
    <text evidence="4">The sequence shown here is derived from an EMBL/GenBank/DDBJ whole genome shotgun (WGS) entry which is preliminary data.</text>
</comment>
<dbReference type="PANTHER" id="PTHR46708">
    <property type="entry name" value="TENASCIN"/>
    <property type="match status" value="1"/>
</dbReference>
<dbReference type="EMBL" id="JANEYG010000002">
    <property type="protein sequence ID" value="KAJ8925174.1"/>
    <property type="molecule type" value="Genomic_DNA"/>
</dbReference>
<dbReference type="SMART" id="SM00060">
    <property type="entry name" value="FN3"/>
    <property type="match status" value="4"/>
</dbReference>
<evidence type="ECO:0000313" key="5">
    <source>
        <dbReference type="Proteomes" id="UP001159042"/>
    </source>
</evidence>
<dbReference type="AlphaFoldDB" id="A0AAV8WF71"/>
<gene>
    <name evidence="4" type="ORF">NQ315_001359</name>
</gene>
<keyword evidence="5" id="KW-1185">Reference proteome</keyword>
<dbReference type="InterPro" id="IPR036116">
    <property type="entry name" value="FN3_sf"/>
</dbReference>